<dbReference type="InterPro" id="IPR051201">
    <property type="entry name" value="Chloro_Bact_Ser_Proteases"/>
</dbReference>
<dbReference type="PANTHER" id="PTHR43343">
    <property type="entry name" value="PEPTIDASE S12"/>
    <property type="match status" value="1"/>
</dbReference>
<keyword evidence="3" id="KW-0732">Signal</keyword>
<sequence length="489" mass="50574">MDTPRRLRFSLSVISALMLTSGLVVPSTEAIPRETREKAIPATVKIYALDNDLVPIGTGSGSILVQSGQILTNHHVVADSETGDLANTDGIVLISITIDPRDPPNPTYLGKVVRSDAALDLALVTVVSDISGRDLTDCLTLPTHPIGDSEALLAGDEVAVIGFPSIGGNSVTYTEGTISGFDKSGPWIKTDTEINPGNSGGSAIDAEGRLIGVPTQIMSSGDASKQGKIGFIRPIASSSEITDDVTQLGVPGCQGGSSLGPVPSTGAYGPIDVAFVGYTATPDADEAVESVPSGSTELYAHFSYYAVPANTPFAFEWLRNGQPIGDREEHEKWPVEAGDGMLTVSTTNAGGLADGRYSVRITAGDGNGTSPEITVGGTDAAAAQVSVRGVVVSADTGRPIPDAYFAVLAPGITWAEADLDNPDHILDVTQTNARGAYQSSIAFPTDQVYSVGVIAEGYENSLYDGVDFTKLDPAGGGFVDAGVVEMKAQ</sequence>
<evidence type="ECO:0000313" key="4">
    <source>
        <dbReference type="EMBL" id="MCZ0726505.1"/>
    </source>
</evidence>
<feature type="signal peptide" evidence="3">
    <location>
        <begin position="1"/>
        <end position="26"/>
    </location>
</feature>
<keyword evidence="5" id="KW-1185">Reference proteome</keyword>
<keyword evidence="2" id="KW-0378">Hydrolase</keyword>
<protein>
    <submittedName>
        <fullName evidence="4">Serine protease</fullName>
    </submittedName>
</protein>
<dbReference type="Proteomes" id="UP001084650">
    <property type="component" value="Unassembled WGS sequence"/>
</dbReference>
<dbReference type="Gene3D" id="2.40.10.120">
    <property type="match status" value="1"/>
</dbReference>
<feature type="chain" id="PRO_5047491108" evidence="3">
    <location>
        <begin position="27"/>
        <end position="489"/>
    </location>
</feature>
<evidence type="ECO:0000256" key="2">
    <source>
        <dbReference type="ARBA" id="ARBA00022801"/>
    </source>
</evidence>
<gene>
    <name evidence="4" type="ORF">OY187_00455</name>
</gene>
<dbReference type="GO" id="GO:0008233">
    <property type="term" value="F:peptidase activity"/>
    <property type="evidence" value="ECO:0007669"/>
    <property type="project" value="UniProtKB-KW"/>
</dbReference>
<dbReference type="EMBL" id="JAPQYE010000001">
    <property type="protein sequence ID" value="MCZ0726505.1"/>
    <property type="molecule type" value="Genomic_DNA"/>
</dbReference>
<dbReference type="Gene3D" id="2.60.40.1120">
    <property type="entry name" value="Carboxypeptidase-like, regulatory domain"/>
    <property type="match status" value="1"/>
</dbReference>
<comment type="caution">
    <text evidence="4">The sequence shown here is derived from an EMBL/GenBank/DDBJ whole genome shotgun (WGS) entry which is preliminary data.</text>
</comment>
<dbReference type="InterPro" id="IPR001940">
    <property type="entry name" value="Peptidase_S1C"/>
</dbReference>
<dbReference type="Pfam" id="PF13365">
    <property type="entry name" value="Trypsin_2"/>
    <property type="match status" value="1"/>
</dbReference>
<name>A0ABT4H8I4_MYCIR</name>
<reference evidence="4" key="1">
    <citation type="submission" date="2022-12" db="EMBL/GenBank/DDBJ databases">
        <title>Whole genome sequence of Mycolicibacterium iranicum strain SBH312.</title>
        <authorList>
            <person name="Jani J."/>
            <person name="Arifin Mustapha Z."/>
            <person name="Ahmed K."/>
            <person name="Kai Ling C."/>
        </authorList>
    </citation>
    <scope>NUCLEOTIDE SEQUENCE</scope>
    <source>
        <strain evidence="4">SBH312</strain>
    </source>
</reference>
<organism evidence="4 5">
    <name type="scientific">Mycolicibacterium iranicum</name>
    <name type="common">Mycobacterium iranicum</name>
    <dbReference type="NCBI Taxonomy" id="912594"/>
    <lineage>
        <taxon>Bacteria</taxon>
        <taxon>Bacillati</taxon>
        <taxon>Actinomycetota</taxon>
        <taxon>Actinomycetes</taxon>
        <taxon>Mycobacteriales</taxon>
        <taxon>Mycobacteriaceae</taxon>
        <taxon>Mycolicibacterium</taxon>
    </lineage>
</organism>
<dbReference type="PANTHER" id="PTHR43343:SF3">
    <property type="entry name" value="PROTEASE DO-LIKE 8, CHLOROPLASTIC"/>
    <property type="match status" value="1"/>
</dbReference>
<dbReference type="RefSeq" id="WP_268785001.1">
    <property type="nucleotide sequence ID" value="NZ_JAPQYE010000001.1"/>
</dbReference>
<proteinExistence type="predicted"/>
<keyword evidence="1 4" id="KW-0645">Protease</keyword>
<evidence type="ECO:0000313" key="5">
    <source>
        <dbReference type="Proteomes" id="UP001084650"/>
    </source>
</evidence>
<dbReference type="GO" id="GO:0006508">
    <property type="term" value="P:proteolysis"/>
    <property type="evidence" value="ECO:0007669"/>
    <property type="project" value="UniProtKB-KW"/>
</dbReference>
<evidence type="ECO:0000256" key="3">
    <source>
        <dbReference type="SAM" id="SignalP"/>
    </source>
</evidence>
<dbReference type="SUPFAM" id="SSF50494">
    <property type="entry name" value="Trypsin-like serine proteases"/>
    <property type="match status" value="1"/>
</dbReference>
<accession>A0ABT4H8I4</accession>
<evidence type="ECO:0000256" key="1">
    <source>
        <dbReference type="ARBA" id="ARBA00022670"/>
    </source>
</evidence>
<dbReference type="InterPro" id="IPR009003">
    <property type="entry name" value="Peptidase_S1_PA"/>
</dbReference>
<dbReference type="PRINTS" id="PR00834">
    <property type="entry name" value="PROTEASES2C"/>
</dbReference>